<keyword evidence="1" id="KW-1133">Transmembrane helix</keyword>
<keyword evidence="1" id="KW-0812">Transmembrane</keyword>
<evidence type="ECO:0000259" key="2">
    <source>
        <dbReference type="Pfam" id="PF09557"/>
    </source>
</evidence>
<dbReference type="PANTHER" id="PTHR38463:SF1">
    <property type="entry name" value="STRESS RESPONSE PROTEIN YSNF"/>
    <property type="match status" value="1"/>
</dbReference>
<organism evidence="3 4">
    <name type="scientific">Clostridium sporogenes</name>
    <dbReference type="NCBI Taxonomy" id="1509"/>
    <lineage>
        <taxon>Bacteria</taxon>
        <taxon>Bacillati</taxon>
        <taxon>Bacillota</taxon>
        <taxon>Clostridia</taxon>
        <taxon>Eubacteriales</taxon>
        <taxon>Clostridiaceae</taxon>
        <taxon>Clostridium</taxon>
    </lineage>
</organism>
<evidence type="ECO:0000313" key="3">
    <source>
        <dbReference type="EMBL" id="APH14804.1"/>
    </source>
</evidence>
<protein>
    <recommendedName>
        <fullName evidence="2">DUF2382 domain-containing protein</fullName>
    </recommendedName>
</protein>
<accession>A0A1L3NFC2</accession>
<dbReference type="RefSeq" id="WP_072586857.1">
    <property type="nucleotide sequence ID" value="NZ_CP013243.1"/>
</dbReference>
<sequence>MLNKDAPNTESNQYLIGATIGGIIGFIIAILYKFSILTIPGFVTIFTIISIDPIITGTILGIVVGVIIGMLMAQSKTYEDNIETNSKKIPYSSDRDMKMQLRGEQMKISKSKIQTGDVSIHKEVLTEEKNITVPVKREELVIENTVCDPQFHDKSEGHTETIRIPIKEERIDIHKQPVDLEDVSVSKDQYEGVKHITETLKKEVPHISINGDAKIVDKEIDKKYRS</sequence>
<dbReference type="STRING" id="413999.CBO2546"/>
<feature type="transmembrane region" description="Helical" evidence="1">
    <location>
        <begin position="12"/>
        <end position="32"/>
    </location>
</feature>
<dbReference type="InterPro" id="IPR052967">
    <property type="entry name" value="Stress_Response_Assoc"/>
</dbReference>
<feature type="transmembrane region" description="Helical" evidence="1">
    <location>
        <begin position="39"/>
        <end position="72"/>
    </location>
</feature>
<dbReference type="PANTHER" id="PTHR38463">
    <property type="entry name" value="STRESS RESPONSE PROTEIN YSNF"/>
    <property type="match status" value="1"/>
</dbReference>
<evidence type="ECO:0000256" key="1">
    <source>
        <dbReference type="SAM" id="Phobius"/>
    </source>
</evidence>
<name>A0A1L3NFC2_CLOSG</name>
<gene>
    <name evidence="3" type="ORF">NPD5_3619</name>
</gene>
<dbReference type="AlphaFoldDB" id="A0A1L3NFC2"/>
<feature type="domain" description="DUF2382" evidence="2">
    <location>
        <begin position="99"/>
        <end position="206"/>
    </location>
</feature>
<reference evidence="3 4" key="1">
    <citation type="submission" date="2015-11" db="EMBL/GenBank/DDBJ databases">
        <authorList>
            <person name="Hill K.K."/>
            <person name="Shirey T.B."/>
            <person name="Raphael B."/>
            <person name="Daligault H.E."/>
            <person name="Davenport K.W."/>
            <person name="Bruce D.C."/>
            <person name="Foley B.T."/>
            <person name="Johnson S.L."/>
        </authorList>
    </citation>
    <scope>NUCLEOTIDE SEQUENCE [LARGE SCALE GENOMIC DNA]</scope>
    <source>
        <strain evidence="3 4">CDC_1632</strain>
    </source>
</reference>
<dbReference type="EMBL" id="CP013243">
    <property type="protein sequence ID" value="APH14804.1"/>
    <property type="molecule type" value="Genomic_DNA"/>
</dbReference>
<dbReference type="InterPro" id="IPR019060">
    <property type="entry name" value="DUF2382"/>
</dbReference>
<dbReference type="Pfam" id="PF09557">
    <property type="entry name" value="DUF2382"/>
    <property type="match status" value="1"/>
</dbReference>
<proteinExistence type="predicted"/>
<dbReference type="Proteomes" id="UP000182204">
    <property type="component" value="Chromosome"/>
</dbReference>
<evidence type="ECO:0000313" key="4">
    <source>
        <dbReference type="Proteomes" id="UP000182204"/>
    </source>
</evidence>
<keyword evidence="1" id="KW-0472">Membrane</keyword>
<dbReference type="NCBIfam" id="TIGR02271">
    <property type="entry name" value="YsnF/AvaK domain"/>
    <property type="match status" value="1"/>
</dbReference>